<accession>A0ACB9BUZ4</accession>
<keyword evidence="2" id="KW-1185">Reference proteome</keyword>
<dbReference type="Proteomes" id="UP001056120">
    <property type="component" value="Linkage Group LG22"/>
</dbReference>
<comment type="caution">
    <text evidence="1">The sequence shown here is derived from an EMBL/GenBank/DDBJ whole genome shotgun (WGS) entry which is preliminary data.</text>
</comment>
<reference evidence="1 2" key="2">
    <citation type="journal article" date="2022" name="Mol. Ecol. Resour.">
        <title>The genomes of chicory, endive, great burdock and yacon provide insights into Asteraceae paleo-polyploidization history and plant inulin production.</title>
        <authorList>
            <person name="Fan W."/>
            <person name="Wang S."/>
            <person name="Wang H."/>
            <person name="Wang A."/>
            <person name="Jiang F."/>
            <person name="Liu H."/>
            <person name="Zhao H."/>
            <person name="Xu D."/>
            <person name="Zhang Y."/>
        </authorList>
    </citation>
    <scope>NUCLEOTIDE SEQUENCE [LARGE SCALE GENOMIC DNA]</scope>
    <source>
        <strain evidence="2">cv. Yunnan</strain>
        <tissue evidence="1">Leaves</tissue>
    </source>
</reference>
<evidence type="ECO:0000313" key="1">
    <source>
        <dbReference type="EMBL" id="KAI3725871.1"/>
    </source>
</evidence>
<sequence length="165" mass="18645">MYAGCGLNDVAWKNAHELFDEMPQINVMSWNAIMKGYLEVRNPGLVLKLFRKTVRICVRMIPPRLCVRLLTACGSRLGLFPGGKYHLLELSDVFNVKPSFAHYWCIANLYASLCLVHDAVEFLKNMPIHNLSRQSSMRAGLLGSCRFKGNMGIREQIAKALIDDT</sequence>
<evidence type="ECO:0000313" key="2">
    <source>
        <dbReference type="Proteomes" id="UP001056120"/>
    </source>
</evidence>
<gene>
    <name evidence="1" type="ORF">L1987_65667</name>
</gene>
<organism evidence="1 2">
    <name type="scientific">Smallanthus sonchifolius</name>
    <dbReference type="NCBI Taxonomy" id="185202"/>
    <lineage>
        <taxon>Eukaryota</taxon>
        <taxon>Viridiplantae</taxon>
        <taxon>Streptophyta</taxon>
        <taxon>Embryophyta</taxon>
        <taxon>Tracheophyta</taxon>
        <taxon>Spermatophyta</taxon>
        <taxon>Magnoliopsida</taxon>
        <taxon>eudicotyledons</taxon>
        <taxon>Gunneridae</taxon>
        <taxon>Pentapetalae</taxon>
        <taxon>asterids</taxon>
        <taxon>campanulids</taxon>
        <taxon>Asterales</taxon>
        <taxon>Asteraceae</taxon>
        <taxon>Asteroideae</taxon>
        <taxon>Heliantheae alliance</taxon>
        <taxon>Millerieae</taxon>
        <taxon>Smallanthus</taxon>
    </lineage>
</organism>
<name>A0ACB9BUZ4_9ASTR</name>
<reference evidence="2" key="1">
    <citation type="journal article" date="2022" name="Mol. Ecol. Resour.">
        <title>The genomes of chicory, endive, great burdock and yacon provide insights into Asteraceae palaeo-polyploidization history and plant inulin production.</title>
        <authorList>
            <person name="Fan W."/>
            <person name="Wang S."/>
            <person name="Wang H."/>
            <person name="Wang A."/>
            <person name="Jiang F."/>
            <person name="Liu H."/>
            <person name="Zhao H."/>
            <person name="Xu D."/>
            <person name="Zhang Y."/>
        </authorList>
    </citation>
    <scope>NUCLEOTIDE SEQUENCE [LARGE SCALE GENOMIC DNA]</scope>
    <source>
        <strain evidence="2">cv. Yunnan</strain>
    </source>
</reference>
<protein>
    <submittedName>
        <fullName evidence="1">Uncharacterized protein</fullName>
    </submittedName>
</protein>
<dbReference type="EMBL" id="CM042039">
    <property type="protein sequence ID" value="KAI3725871.1"/>
    <property type="molecule type" value="Genomic_DNA"/>
</dbReference>
<proteinExistence type="predicted"/>